<dbReference type="STRING" id="1353158.SAMN04488587_1742"/>
<proteinExistence type="predicted"/>
<reference evidence="2" key="1">
    <citation type="submission" date="2016-10" db="EMBL/GenBank/DDBJ databases">
        <authorList>
            <person name="Varghese N."/>
            <person name="Submissions S."/>
        </authorList>
    </citation>
    <scope>NUCLEOTIDE SEQUENCE [LARGE SCALE GENOMIC DNA]</scope>
    <source>
        <strain evidence="2">SLH 33</strain>
    </source>
</reference>
<dbReference type="PROSITE" id="PS51257">
    <property type="entry name" value="PROKAR_LIPOPROTEIN"/>
    <property type="match status" value="1"/>
</dbReference>
<evidence type="ECO:0000313" key="2">
    <source>
        <dbReference type="Proteomes" id="UP000243338"/>
    </source>
</evidence>
<dbReference type="RefSeq" id="WP_135644075.1">
    <property type="nucleotide sequence ID" value="NZ_CAAGSJ010000006.1"/>
</dbReference>
<dbReference type="Proteomes" id="UP000243338">
    <property type="component" value="Unassembled WGS sequence"/>
</dbReference>
<gene>
    <name evidence="1" type="ORF">SAMN04488587_1742</name>
</gene>
<keyword evidence="2" id="KW-1185">Reference proteome</keyword>
<dbReference type="EMBL" id="FOHQ01000005">
    <property type="protein sequence ID" value="SES96303.1"/>
    <property type="molecule type" value="Genomic_DNA"/>
</dbReference>
<evidence type="ECO:0000313" key="1">
    <source>
        <dbReference type="EMBL" id="SES96303.1"/>
    </source>
</evidence>
<name>A0A1I0APP8_9EURY</name>
<sequence length="162" mass="18408">MKLTFYRNLLVLLMVFLSLSAAGCEDIENGVNEIEGSISQTMENIDFLRWTADSAEVLLDDYEAIKFAASERDSVLLEEGGIKLKEDSERYLEELEGFSLSPSVEGIATEYADFLQRSYEFGEFVETNSQEIDFEALEKTMELMNETSELINDVSYMAEQES</sequence>
<organism evidence="1 2">
    <name type="scientific">Methanococcoides vulcani</name>
    <dbReference type="NCBI Taxonomy" id="1353158"/>
    <lineage>
        <taxon>Archaea</taxon>
        <taxon>Methanobacteriati</taxon>
        <taxon>Methanobacteriota</taxon>
        <taxon>Stenosarchaea group</taxon>
        <taxon>Methanomicrobia</taxon>
        <taxon>Methanosarcinales</taxon>
        <taxon>Methanosarcinaceae</taxon>
        <taxon>Methanococcoides</taxon>
    </lineage>
</organism>
<dbReference type="AlphaFoldDB" id="A0A1I0APP8"/>
<dbReference type="OrthoDB" id="142009at2157"/>
<accession>A0A1I0APP8</accession>
<protein>
    <submittedName>
        <fullName evidence="1">Uncharacterized protein</fullName>
    </submittedName>
</protein>